<dbReference type="InterPro" id="IPR000731">
    <property type="entry name" value="SSD"/>
</dbReference>
<dbReference type="Proteomes" id="UP000191024">
    <property type="component" value="Chromosome F"/>
</dbReference>
<feature type="transmembrane region" description="Helical" evidence="11">
    <location>
        <begin position="582"/>
        <end position="606"/>
    </location>
</feature>
<feature type="transmembrane region" description="Helical" evidence="11">
    <location>
        <begin position="555"/>
        <end position="573"/>
    </location>
</feature>
<feature type="transmembrane region" description="Helical" evidence="11">
    <location>
        <begin position="337"/>
        <end position="356"/>
    </location>
</feature>
<evidence type="ECO:0000256" key="1">
    <source>
        <dbReference type="ARBA" id="ARBA00004141"/>
    </source>
</evidence>
<dbReference type="Pfam" id="PF16414">
    <property type="entry name" value="NPC1_N"/>
    <property type="match status" value="1"/>
</dbReference>
<evidence type="ECO:0000313" key="15">
    <source>
        <dbReference type="Proteomes" id="UP000191024"/>
    </source>
</evidence>
<keyword evidence="15" id="KW-1185">Reference proteome</keyword>
<dbReference type="InterPro" id="IPR053958">
    <property type="entry name" value="HMGCR/SNAP/NPC1-like_SSD"/>
</dbReference>
<evidence type="ECO:0000259" key="13">
    <source>
        <dbReference type="PROSITE" id="PS50156"/>
    </source>
</evidence>
<feature type="transmembrane region" description="Helical" evidence="11">
    <location>
        <begin position="1054"/>
        <end position="1078"/>
    </location>
</feature>
<evidence type="ECO:0000256" key="12">
    <source>
        <dbReference type="SAM" id="SignalP"/>
    </source>
</evidence>
<evidence type="ECO:0000256" key="6">
    <source>
        <dbReference type="ARBA" id="ARBA00022989"/>
    </source>
</evidence>
<dbReference type="InterPro" id="IPR032190">
    <property type="entry name" value="NPC1_N"/>
</dbReference>
<dbReference type="PROSITE" id="PS50156">
    <property type="entry name" value="SSD"/>
    <property type="match status" value="1"/>
</dbReference>
<dbReference type="STRING" id="1230905.A0A1G4K325"/>
<evidence type="ECO:0000256" key="7">
    <source>
        <dbReference type="ARBA" id="ARBA00023055"/>
    </source>
</evidence>
<feature type="domain" description="SSD" evidence="13">
    <location>
        <begin position="554"/>
        <end position="714"/>
    </location>
</feature>
<keyword evidence="3" id="KW-0813">Transport</keyword>
<evidence type="ECO:0000256" key="9">
    <source>
        <dbReference type="ARBA" id="ARBA00023157"/>
    </source>
</evidence>
<dbReference type="FunFam" id="1.20.1640.10:FF:000029">
    <property type="entry name" value="Putative Patched sphingolipid transporter"/>
    <property type="match status" value="1"/>
</dbReference>
<sequence length="1168" mass="130970">MKWNIVGYLGILLCVVHCFGPFRQASCSLYGNCGRKSIFGSELPCPAASDNKNEPISEDSRKLLVQLCGDEWKDIKELCCTDAQISDLRTYLRKAENIIASCPACDKNFKSLFCHFTCSPQQSEFVNVTETDTSLDGREVVSELSFFVSNEWSQTFYNSCKDVKFAATNGYAMDLIGGGAKNDRQFLKFLGDKKPLLGGSPFQINFNYSHNSSSSVLNTPVYGCADNCYRCACADCPGSCPELKPIGKDHCQILGIPCFSAAVLSAYFALFFFIVGWHIDIIRKKKQPILLESDLDIEDTSTDQLFQDISIEQYYFTQRLQFGIAGLCRHCLEYSKTVIFTSVLIVVLLSIAGVVFGELERDPINLWVSKNSKSYKEKAYFDDKFGPFYRVEQIFVVNETGPVLSYDTLKWWFDLEKNITTDLKSQGEISYNDLCFRPTEDSSCVIESLTQYFAGDLPSESDWRQQLQGCTSSPVNCLPPFQQPLKPNLLFSSDAVFDSHSFVTTLLLDNHTSSSTEWERQLEAFLLNVDVPTGLRISFSTEMSLEKELNKNNDVSIVCLSYFMMFLYASWALRNNAGKSRFILGAAGIIVVLGSVAASAGILSLLGLKSTLIIAEVIPFLILAIGIDNIYLITHEYDRISKKSDDMSLDEKILEAVITVCPSIIMALLCQLSCFVVSSLVPMPAVRNFAIYSAVSVVVNVVLQLLVYTAVLKVYEQNSRQKFVLSEDVSSKSRKLLDFYHQLVRRKRRIMAIFVTWTLLSLPILPFVSVGLDQKLAIPETSYLIDYFNDVYEYLNVGPPVYFVMKGLDYSKRGDQKKICGKFTACDSFSFANVLEQERSRSTVTEPITNWLDDFFMFLNPQLDNCCRLKKANDDVCPPSFPPRRCRTCYDEGEWNYDMTGFPEGDNFTKFFDIWIDSPSDPCPLGGKAPYSKAIARNGSFIDASTFRSAHEPLRSQTAFIRAFKDSERIIKSFKNLDVFAYSPFYIFFAQYASLVPLAIKLLILSTVAIFAFSWLILGVLKTALLLTISVLMILVDIGGLFVFAGISFNAVTLVNLIICAGLAVEFCVHMARAFTFIPPTIKNDKGSRMNHAIETAGGSILTGVTLTKLIGVGVLAFTQSKIFQVFYFRLWLMLIIVSCLHALLFLPIILSLYGGESFVCNEFDTET</sequence>
<comment type="subcellular location">
    <subcellularLocation>
        <location evidence="1">Membrane</location>
        <topology evidence="1">Multi-pass membrane protein</topology>
    </subcellularLocation>
</comment>
<feature type="transmembrane region" description="Helical" evidence="11">
    <location>
        <begin position="1131"/>
        <end position="1154"/>
    </location>
</feature>
<keyword evidence="10" id="KW-0325">Glycoprotein</keyword>
<feature type="transmembrane region" description="Helical" evidence="11">
    <location>
        <begin position="750"/>
        <end position="771"/>
    </location>
</feature>
<keyword evidence="5 12" id="KW-0732">Signal</keyword>
<dbReference type="Gene3D" id="1.20.1640.10">
    <property type="entry name" value="Multidrug efflux transporter AcrB transmembrane domain"/>
    <property type="match status" value="2"/>
</dbReference>
<dbReference type="SUPFAM" id="SSF82866">
    <property type="entry name" value="Multidrug efflux transporter AcrB transmembrane domain"/>
    <property type="match status" value="2"/>
</dbReference>
<evidence type="ECO:0000256" key="2">
    <source>
        <dbReference type="ARBA" id="ARBA00005585"/>
    </source>
</evidence>
<dbReference type="EMBL" id="LT598467">
    <property type="protein sequence ID" value="SCU98058.1"/>
    <property type="molecule type" value="Genomic_DNA"/>
</dbReference>
<dbReference type="GO" id="GO:0016020">
    <property type="term" value="C:membrane"/>
    <property type="evidence" value="ECO:0007669"/>
    <property type="project" value="UniProtKB-SubCell"/>
</dbReference>
<evidence type="ECO:0000256" key="3">
    <source>
        <dbReference type="ARBA" id="ARBA00022448"/>
    </source>
</evidence>
<keyword evidence="9" id="KW-1015">Disulfide bond</keyword>
<dbReference type="OrthoDB" id="6510177at2759"/>
<comment type="similarity">
    <text evidence="2">Belongs to the patched family.</text>
</comment>
<feature type="transmembrane region" description="Helical" evidence="11">
    <location>
        <begin position="998"/>
        <end position="1018"/>
    </location>
</feature>
<evidence type="ECO:0000256" key="5">
    <source>
        <dbReference type="ARBA" id="ARBA00022729"/>
    </source>
</evidence>
<keyword evidence="7" id="KW-0445">Lipid transport</keyword>
<dbReference type="GO" id="GO:0032934">
    <property type="term" value="F:sterol binding"/>
    <property type="evidence" value="ECO:0007669"/>
    <property type="project" value="TreeGrafter"/>
</dbReference>
<dbReference type="PANTHER" id="PTHR45727:SF2">
    <property type="entry name" value="NPC INTRACELLULAR CHOLESTEROL TRANSPORTER 1"/>
    <property type="match status" value="1"/>
</dbReference>
<dbReference type="PANTHER" id="PTHR45727">
    <property type="entry name" value="NPC INTRACELLULAR CHOLESTEROL TRANSPORTER 1"/>
    <property type="match status" value="1"/>
</dbReference>
<protein>
    <submittedName>
        <fullName evidence="14">LAMI_0F12794g1_1</fullName>
    </submittedName>
</protein>
<proteinExistence type="inferred from homology"/>
<evidence type="ECO:0000256" key="8">
    <source>
        <dbReference type="ARBA" id="ARBA00023136"/>
    </source>
</evidence>
<feature type="chain" id="PRO_5009236362" evidence="12">
    <location>
        <begin position="19"/>
        <end position="1168"/>
    </location>
</feature>
<evidence type="ECO:0000256" key="11">
    <source>
        <dbReference type="SAM" id="Phobius"/>
    </source>
</evidence>
<feature type="transmembrane region" description="Helical" evidence="11">
    <location>
        <begin position="254"/>
        <end position="277"/>
    </location>
</feature>
<evidence type="ECO:0000256" key="10">
    <source>
        <dbReference type="ARBA" id="ARBA00023180"/>
    </source>
</evidence>
<name>A0A1G4K325_9SACH</name>
<feature type="transmembrane region" description="Helical" evidence="11">
    <location>
        <begin position="1098"/>
        <end position="1119"/>
    </location>
</feature>
<reference evidence="15" key="1">
    <citation type="submission" date="2016-03" db="EMBL/GenBank/DDBJ databases">
        <authorList>
            <person name="Devillers H."/>
        </authorList>
    </citation>
    <scope>NUCLEOTIDE SEQUENCE [LARGE SCALE GENOMIC DNA]</scope>
</reference>
<dbReference type="Pfam" id="PF12349">
    <property type="entry name" value="Sterol-sensing"/>
    <property type="match status" value="1"/>
</dbReference>
<dbReference type="GO" id="GO:0015918">
    <property type="term" value="P:sterol transport"/>
    <property type="evidence" value="ECO:0007669"/>
    <property type="project" value="TreeGrafter"/>
</dbReference>
<evidence type="ECO:0000313" key="14">
    <source>
        <dbReference type="EMBL" id="SCU98058.1"/>
    </source>
</evidence>
<dbReference type="InterPro" id="IPR053956">
    <property type="entry name" value="NPC1_MLD"/>
</dbReference>
<feature type="transmembrane region" description="Helical" evidence="11">
    <location>
        <begin position="612"/>
        <end position="632"/>
    </location>
</feature>
<feature type="transmembrane region" description="Helical" evidence="11">
    <location>
        <begin position="653"/>
        <end position="678"/>
    </location>
</feature>
<keyword evidence="4 11" id="KW-0812">Transmembrane</keyword>
<keyword evidence="8 11" id="KW-0472">Membrane</keyword>
<dbReference type="Pfam" id="PF22314">
    <property type="entry name" value="NPC1_MLD"/>
    <property type="match status" value="1"/>
</dbReference>
<gene>
    <name evidence="14" type="ORF">LAMI_0F12794G</name>
</gene>
<organism evidence="14 15">
    <name type="scientific">Lachancea mirantina</name>
    <dbReference type="NCBI Taxonomy" id="1230905"/>
    <lineage>
        <taxon>Eukaryota</taxon>
        <taxon>Fungi</taxon>
        <taxon>Dikarya</taxon>
        <taxon>Ascomycota</taxon>
        <taxon>Saccharomycotina</taxon>
        <taxon>Saccharomycetes</taxon>
        <taxon>Saccharomycetales</taxon>
        <taxon>Saccharomycetaceae</taxon>
        <taxon>Lachancea</taxon>
    </lineage>
</organism>
<keyword evidence="6 11" id="KW-1133">Transmembrane helix</keyword>
<accession>A0A1G4K325</accession>
<dbReference type="AlphaFoldDB" id="A0A1G4K325"/>
<feature type="transmembrane region" description="Helical" evidence="11">
    <location>
        <begin position="690"/>
        <end position="712"/>
    </location>
</feature>
<feature type="transmembrane region" description="Helical" evidence="11">
    <location>
        <begin position="1024"/>
        <end position="1047"/>
    </location>
</feature>
<evidence type="ECO:0000256" key="4">
    <source>
        <dbReference type="ARBA" id="ARBA00022692"/>
    </source>
</evidence>
<feature type="signal peptide" evidence="12">
    <location>
        <begin position="1"/>
        <end position="18"/>
    </location>
</feature>